<feature type="domain" description="DUF2059" evidence="2">
    <location>
        <begin position="82"/>
        <end position="121"/>
    </location>
</feature>
<dbReference type="InterPro" id="IPR018637">
    <property type="entry name" value="DUF2059"/>
</dbReference>
<proteinExistence type="predicted"/>
<evidence type="ECO:0000313" key="3">
    <source>
        <dbReference type="EMBL" id="OQD42171.1"/>
    </source>
</evidence>
<dbReference type="Pfam" id="PF09832">
    <property type="entry name" value="DUF2059"/>
    <property type="match status" value="1"/>
</dbReference>
<protein>
    <recommendedName>
        <fullName evidence="2">DUF2059 domain-containing protein</fullName>
    </recommendedName>
</protein>
<name>A0A1V6LPQ5_9FLAO</name>
<gene>
    <name evidence="3" type="ORF">BUL40_12185</name>
</gene>
<evidence type="ECO:0000256" key="1">
    <source>
        <dbReference type="SAM" id="SignalP"/>
    </source>
</evidence>
<organism evidence="3 4">
    <name type="scientific">Croceivirga radicis</name>
    <dbReference type="NCBI Taxonomy" id="1929488"/>
    <lineage>
        <taxon>Bacteria</taxon>
        <taxon>Pseudomonadati</taxon>
        <taxon>Bacteroidota</taxon>
        <taxon>Flavobacteriia</taxon>
        <taxon>Flavobacteriales</taxon>
        <taxon>Flavobacteriaceae</taxon>
        <taxon>Croceivirga</taxon>
    </lineage>
</organism>
<feature type="signal peptide" evidence="1">
    <location>
        <begin position="1"/>
        <end position="22"/>
    </location>
</feature>
<evidence type="ECO:0000259" key="2">
    <source>
        <dbReference type="Pfam" id="PF09832"/>
    </source>
</evidence>
<accession>A0A1V6LPQ5</accession>
<dbReference type="Proteomes" id="UP000191680">
    <property type="component" value="Unassembled WGS sequence"/>
</dbReference>
<dbReference type="AlphaFoldDB" id="A0A1V6LPQ5"/>
<dbReference type="RefSeq" id="WP_176465482.1">
    <property type="nucleotide sequence ID" value="NZ_MTBC01000008.1"/>
</dbReference>
<feature type="chain" id="PRO_5012053948" description="DUF2059 domain-containing protein" evidence="1">
    <location>
        <begin position="23"/>
        <end position="174"/>
    </location>
</feature>
<sequence>MKKVKGIVFLFFSLLIGISINAQDSNLTQKVGAYLEANGTMMQYSDAYGQLLILMEKQYPRSEANANGWLFLERNKPKALLEIKDLLVPIYIQNFTEAELNAMSDFYTSDAGKQLIADKSGLSEEQRITVQDFFYSEIGQKLNTKKAQLTQEIEAVSEYWSKDLYQTAVLLLKE</sequence>
<dbReference type="EMBL" id="MTBC01000008">
    <property type="protein sequence ID" value="OQD42171.1"/>
    <property type="molecule type" value="Genomic_DNA"/>
</dbReference>
<comment type="caution">
    <text evidence="3">The sequence shown here is derived from an EMBL/GenBank/DDBJ whole genome shotgun (WGS) entry which is preliminary data.</text>
</comment>
<keyword evidence="4" id="KW-1185">Reference proteome</keyword>
<evidence type="ECO:0000313" key="4">
    <source>
        <dbReference type="Proteomes" id="UP000191680"/>
    </source>
</evidence>
<keyword evidence="1" id="KW-0732">Signal</keyword>
<reference evidence="3 4" key="1">
    <citation type="submission" date="2016-12" db="EMBL/GenBank/DDBJ databases">
        <authorList>
            <person name="Song W.-J."/>
            <person name="Kurnit D.M."/>
        </authorList>
    </citation>
    <scope>NUCLEOTIDE SEQUENCE [LARGE SCALE GENOMIC DNA]</scope>
    <source>
        <strain evidence="3 4">HSG9</strain>
    </source>
</reference>